<keyword evidence="2" id="KW-0472">Membrane</keyword>
<organism evidence="3 4">
    <name type="scientific">Clostridium magnum DSM 2767</name>
    <dbReference type="NCBI Taxonomy" id="1121326"/>
    <lineage>
        <taxon>Bacteria</taxon>
        <taxon>Bacillati</taxon>
        <taxon>Bacillota</taxon>
        <taxon>Clostridia</taxon>
        <taxon>Eubacteriales</taxon>
        <taxon>Clostridiaceae</taxon>
        <taxon>Clostridium</taxon>
    </lineage>
</organism>
<dbReference type="STRING" id="1121326.CLMAG_04110"/>
<evidence type="ECO:0000256" key="2">
    <source>
        <dbReference type="SAM" id="Phobius"/>
    </source>
</evidence>
<evidence type="ECO:0000256" key="1">
    <source>
        <dbReference type="SAM" id="Coils"/>
    </source>
</evidence>
<keyword evidence="1" id="KW-0175">Coiled coil</keyword>
<name>A0A162U3F0_9CLOT</name>
<dbReference type="RefSeq" id="WP_066617231.1">
    <property type="nucleotide sequence ID" value="NZ_FQXL01000015.1"/>
</dbReference>
<dbReference type="Proteomes" id="UP000076603">
    <property type="component" value="Unassembled WGS sequence"/>
</dbReference>
<dbReference type="OrthoDB" id="1935390at2"/>
<proteinExistence type="predicted"/>
<dbReference type="EMBL" id="LWAE01000001">
    <property type="protein sequence ID" value="KZL93387.1"/>
    <property type="molecule type" value="Genomic_DNA"/>
</dbReference>
<accession>A0A162U3F0</accession>
<feature type="coiled-coil region" evidence="1">
    <location>
        <begin position="32"/>
        <end position="79"/>
    </location>
</feature>
<gene>
    <name evidence="3" type="ORF">CLMAG_04110</name>
</gene>
<keyword evidence="4" id="KW-1185">Reference proteome</keyword>
<evidence type="ECO:0000313" key="4">
    <source>
        <dbReference type="Proteomes" id="UP000076603"/>
    </source>
</evidence>
<keyword evidence="2" id="KW-0812">Transmembrane</keyword>
<evidence type="ECO:0008006" key="5">
    <source>
        <dbReference type="Google" id="ProtNLM"/>
    </source>
</evidence>
<comment type="caution">
    <text evidence="3">The sequence shown here is derived from an EMBL/GenBank/DDBJ whole genome shotgun (WGS) entry which is preliminary data.</text>
</comment>
<dbReference type="AlphaFoldDB" id="A0A162U3F0"/>
<sequence>MDKNKKDLMILIGIIFMGINYSIYTYFIANQLDSLEKAKSKYLQKQQKLNELNSKKEAIKNEKNEVEKLKNQTSDFNNKVPSQINTPQLIYDFYTGCKIYDISGESVSFQLLNQEEVPNNQNKVTTGDVNKNTSESFFTLTIELNVIGEKEKIENFIKNLANLTTRQLNVKSIAIATVEENLANQSLIEDLLTKSKLSADIVFCQYIQKNKKYNTKEDYNYEFYDSKKEGFKNISDMFK</sequence>
<feature type="transmembrane region" description="Helical" evidence="2">
    <location>
        <begin position="7"/>
        <end position="29"/>
    </location>
</feature>
<reference evidence="3 4" key="1">
    <citation type="submission" date="2016-04" db="EMBL/GenBank/DDBJ databases">
        <title>Genome sequence of Clostridium magnum DSM 2767.</title>
        <authorList>
            <person name="Poehlein A."/>
            <person name="Uhlig R."/>
            <person name="Fischer R."/>
            <person name="Bahl H."/>
            <person name="Daniel R."/>
        </authorList>
    </citation>
    <scope>NUCLEOTIDE SEQUENCE [LARGE SCALE GENOMIC DNA]</scope>
    <source>
        <strain evidence="3 4">DSM 2767</strain>
    </source>
</reference>
<evidence type="ECO:0000313" key="3">
    <source>
        <dbReference type="EMBL" id="KZL93387.1"/>
    </source>
</evidence>
<dbReference type="PATRIC" id="fig|1121326.3.peg.388"/>
<protein>
    <recommendedName>
        <fullName evidence="5">Pilus assembly protein, PilO</fullName>
    </recommendedName>
</protein>
<keyword evidence="2" id="KW-1133">Transmembrane helix</keyword>